<evidence type="ECO:0000256" key="1">
    <source>
        <dbReference type="PROSITE-ProRule" id="PRU00042"/>
    </source>
</evidence>
<feature type="compositionally biased region" description="Basic and acidic residues" evidence="2">
    <location>
        <begin position="1"/>
        <end position="25"/>
    </location>
</feature>
<evidence type="ECO:0000259" key="3">
    <source>
        <dbReference type="PROSITE" id="PS50157"/>
    </source>
</evidence>
<dbReference type="Proteomes" id="UP000594263">
    <property type="component" value="Unplaced"/>
</dbReference>
<dbReference type="EnsemblPlants" id="Kaladp0067s0188.1.v1.1">
    <property type="protein sequence ID" value="Kaladp0067s0188.1.v1.1.CDS.1"/>
    <property type="gene ID" value="Kaladp0067s0188.v1.1"/>
</dbReference>
<dbReference type="PANTHER" id="PTHR47591:SF13">
    <property type="entry name" value="OS02G0293900 PROTEIN"/>
    <property type="match status" value="1"/>
</dbReference>
<feature type="region of interest" description="Disordered" evidence="2">
    <location>
        <begin position="114"/>
        <end position="167"/>
    </location>
</feature>
<dbReference type="EnsemblPlants" id="Kaladp0067s0188.2.v1.1">
    <property type="protein sequence ID" value="Kaladp0067s0188.2.v1.1.CDS.1"/>
    <property type="gene ID" value="Kaladp0067s0188.v1.1"/>
</dbReference>
<feature type="region of interest" description="Disordered" evidence="2">
    <location>
        <begin position="1"/>
        <end position="58"/>
    </location>
</feature>
<proteinExistence type="predicted"/>
<reference evidence="4" key="1">
    <citation type="submission" date="2021-01" db="UniProtKB">
        <authorList>
            <consortium name="EnsemblPlants"/>
        </authorList>
    </citation>
    <scope>IDENTIFICATION</scope>
</reference>
<name>A0A7N0UG65_KALFE</name>
<keyword evidence="1" id="KW-0863">Zinc-finger</keyword>
<organism evidence="4 5">
    <name type="scientific">Kalanchoe fedtschenkoi</name>
    <name type="common">Lavender scallops</name>
    <name type="synonym">South American air plant</name>
    <dbReference type="NCBI Taxonomy" id="63787"/>
    <lineage>
        <taxon>Eukaryota</taxon>
        <taxon>Viridiplantae</taxon>
        <taxon>Streptophyta</taxon>
        <taxon>Embryophyta</taxon>
        <taxon>Tracheophyta</taxon>
        <taxon>Spermatophyta</taxon>
        <taxon>Magnoliopsida</taxon>
        <taxon>eudicotyledons</taxon>
        <taxon>Gunneridae</taxon>
        <taxon>Pentapetalae</taxon>
        <taxon>Saxifragales</taxon>
        <taxon>Crassulaceae</taxon>
        <taxon>Kalanchoe</taxon>
    </lineage>
</organism>
<keyword evidence="5" id="KW-1185">Reference proteome</keyword>
<dbReference type="AlphaFoldDB" id="A0A7N0UG65"/>
<feature type="domain" description="C2H2-type" evidence="3">
    <location>
        <begin position="85"/>
        <end position="112"/>
    </location>
</feature>
<dbReference type="InterPro" id="IPR036236">
    <property type="entry name" value="Znf_C2H2_sf"/>
</dbReference>
<dbReference type="SMART" id="SM00355">
    <property type="entry name" value="ZnF_C2H2"/>
    <property type="match status" value="1"/>
</dbReference>
<dbReference type="Gramene" id="Kaladp0067s0188.1.v1.1">
    <property type="protein sequence ID" value="Kaladp0067s0188.1.v1.1.CDS.1"/>
    <property type="gene ID" value="Kaladp0067s0188.v1.1"/>
</dbReference>
<dbReference type="PANTHER" id="PTHR47591">
    <property type="entry name" value="ZINC FINGER PROTEIN ZAT2-RELATED"/>
    <property type="match status" value="1"/>
</dbReference>
<keyword evidence="1" id="KW-0479">Metal-binding</keyword>
<evidence type="ECO:0000313" key="4">
    <source>
        <dbReference type="EnsemblPlants" id="Kaladp0067s0188.1.v1.1.CDS.1"/>
    </source>
</evidence>
<keyword evidence="1" id="KW-0862">Zinc</keyword>
<accession>A0A7N0UG65</accession>
<dbReference type="Gramene" id="Kaladp0067s0188.2.v1.1">
    <property type="protein sequence ID" value="Kaladp0067s0188.2.v1.1.CDS.1"/>
    <property type="gene ID" value="Kaladp0067s0188.v1.1"/>
</dbReference>
<sequence>MAGKGDKAAGKKVAEGEEDSGAKDDNPDESVALPAKKRNRPDVAGGSSVAAAASESRVPAAVVIQEPNLPAAAAVPAARGERLPWPCLICGKAFHSQKAFFGHLRVHPEKTYKGAFPPPTFDPEGSPEPEAEQVEAAVPPVPNEEEASGVNTGIDLNVPPREEDDEE</sequence>
<dbReference type="SUPFAM" id="SSF57667">
    <property type="entry name" value="beta-beta-alpha zinc fingers"/>
    <property type="match status" value="1"/>
</dbReference>
<protein>
    <recommendedName>
        <fullName evidence="3">C2H2-type domain-containing protein</fullName>
    </recommendedName>
</protein>
<dbReference type="GO" id="GO:0008270">
    <property type="term" value="F:zinc ion binding"/>
    <property type="evidence" value="ECO:0007669"/>
    <property type="project" value="UniProtKB-KW"/>
</dbReference>
<dbReference type="PROSITE" id="PS50157">
    <property type="entry name" value="ZINC_FINGER_C2H2_2"/>
    <property type="match status" value="1"/>
</dbReference>
<evidence type="ECO:0000256" key="2">
    <source>
        <dbReference type="SAM" id="MobiDB-lite"/>
    </source>
</evidence>
<dbReference type="PROSITE" id="PS00028">
    <property type="entry name" value="ZINC_FINGER_C2H2_1"/>
    <property type="match status" value="1"/>
</dbReference>
<feature type="compositionally biased region" description="Low complexity" evidence="2">
    <location>
        <begin position="43"/>
        <end position="58"/>
    </location>
</feature>
<dbReference type="InterPro" id="IPR013087">
    <property type="entry name" value="Znf_C2H2_type"/>
</dbReference>
<evidence type="ECO:0000313" key="5">
    <source>
        <dbReference type="Proteomes" id="UP000594263"/>
    </source>
</evidence>